<dbReference type="GO" id="GO:0006178">
    <property type="term" value="P:guanine salvage"/>
    <property type="evidence" value="ECO:0007669"/>
    <property type="project" value="TreeGrafter"/>
</dbReference>
<dbReference type="Pfam" id="PF00156">
    <property type="entry name" value="Pribosyltran"/>
    <property type="match status" value="1"/>
</dbReference>
<dbReference type="InterPro" id="IPR050408">
    <property type="entry name" value="HGPRT"/>
</dbReference>
<evidence type="ECO:0000313" key="18">
    <source>
        <dbReference type="EMBL" id="BDG61293.1"/>
    </source>
</evidence>
<comment type="similarity">
    <text evidence="6 16">Belongs to the purine/pyrimidine phosphoribosyltransferase family.</text>
</comment>
<keyword evidence="11 16" id="KW-0660">Purine salvage</keyword>
<gene>
    <name evidence="18" type="ORF">caldi_23830</name>
</gene>
<evidence type="ECO:0000256" key="10">
    <source>
        <dbReference type="ARBA" id="ARBA00022723"/>
    </source>
</evidence>
<keyword evidence="13 16" id="KW-0460">Magnesium</keyword>
<dbReference type="SUPFAM" id="SSF53271">
    <property type="entry name" value="PRTase-like"/>
    <property type="match status" value="1"/>
</dbReference>
<dbReference type="GO" id="GO:0005829">
    <property type="term" value="C:cytosol"/>
    <property type="evidence" value="ECO:0007669"/>
    <property type="project" value="TreeGrafter"/>
</dbReference>
<comment type="pathway">
    <text evidence="5">Purine metabolism; GMP biosynthesis via salvage pathway; GMP from guanine: step 1/1.</text>
</comment>
<evidence type="ECO:0000256" key="8">
    <source>
        <dbReference type="ARBA" id="ARBA00022676"/>
    </source>
</evidence>
<comment type="cofactor">
    <cofactor evidence="1 16">
        <name>Mg(2+)</name>
        <dbReference type="ChEBI" id="CHEBI:18420"/>
    </cofactor>
</comment>
<dbReference type="InterPro" id="IPR000836">
    <property type="entry name" value="PRTase_dom"/>
</dbReference>
<dbReference type="GO" id="GO:0006166">
    <property type="term" value="P:purine ribonucleoside salvage"/>
    <property type="evidence" value="ECO:0007669"/>
    <property type="project" value="UniProtKB-KW"/>
</dbReference>
<evidence type="ECO:0000256" key="1">
    <source>
        <dbReference type="ARBA" id="ARBA00001946"/>
    </source>
</evidence>
<comment type="catalytic activity">
    <reaction evidence="14">
        <text>GMP + diphosphate = guanine + 5-phospho-alpha-D-ribose 1-diphosphate</text>
        <dbReference type="Rhea" id="RHEA:25424"/>
        <dbReference type="ChEBI" id="CHEBI:16235"/>
        <dbReference type="ChEBI" id="CHEBI:33019"/>
        <dbReference type="ChEBI" id="CHEBI:58017"/>
        <dbReference type="ChEBI" id="CHEBI:58115"/>
        <dbReference type="EC" id="2.4.2.8"/>
    </reaction>
    <physiologicalReaction direction="right-to-left" evidence="14">
        <dbReference type="Rhea" id="RHEA:25426"/>
    </physiologicalReaction>
</comment>
<evidence type="ECO:0000313" key="19">
    <source>
        <dbReference type="Proteomes" id="UP001163687"/>
    </source>
</evidence>
<dbReference type="GO" id="GO:0000287">
    <property type="term" value="F:magnesium ion binding"/>
    <property type="evidence" value="ECO:0007669"/>
    <property type="project" value="TreeGrafter"/>
</dbReference>
<comment type="catalytic activity">
    <reaction evidence="15">
        <text>IMP + diphosphate = hypoxanthine + 5-phospho-alpha-D-ribose 1-diphosphate</text>
        <dbReference type="Rhea" id="RHEA:17973"/>
        <dbReference type="ChEBI" id="CHEBI:17368"/>
        <dbReference type="ChEBI" id="CHEBI:33019"/>
        <dbReference type="ChEBI" id="CHEBI:58017"/>
        <dbReference type="ChEBI" id="CHEBI:58053"/>
        <dbReference type="EC" id="2.4.2.8"/>
    </reaction>
    <physiologicalReaction direction="right-to-left" evidence="15">
        <dbReference type="Rhea" id="RHEA:17975"/>
    </physiologicalReaction>
</comment>
<evidence type="ECO:0000256" key="3">
    <source>
        <dbReference type="ARBA" id="ARBA00004496"/>
    </source>
</evidence>
<keyword evidence="8 16" id="KW-0328">Glycosyltransferase</keyword>
<evidence type="ECO:0000256" key="7">
    <source>
        <dbReference type="ARBA" id="ARBA00022490"/>
    </source>
</evidence>
<dbReference type="PANTHER" id="PTHR43340:SF1">
    <property type="entry name" value="HYPOXANTHINE PHOSPHORIBOSYLTRANSFERASE"/>
    <property type="match status" value="1"/>
</dbReference>
<dbReference type="GO" id="GO:0000166">
    <property type="term" value="F:nucleotide binding"/>
    <property type="evidence" value="ECO:0007669"/>
    <property type="project" value="UniProtKB-KW"/>
</dbReference>
<dbReference type="GO" id="GO:0004422">
    <property type="term" value="F:hypoxanthine phosphoribosyltransferase activity"/>
    <property type="evidence" value="ECO:0007669"/>
    <property type="project" value="InterPro"/>
</dbReference>
<evidence type="ECO:0000256" key="11">
    <source>
        <dbReference type="ARBA" id="ARBA00022726"/>
    </source>
</evidence>
<keyword evidence="9 16" id="KW-0808">Transferase</keyword>
<dbReference type="EMBL" id="AP025628">
    <property type="protein sequence ID" value="BDG61293.1"/>
    <property type="molecule type" value="Genomic_DNA"/>
</dbReference>
<evidence type="ECO:0000256" key="9">
    <source>
        <dbReference type="ARBA" id="ARBA00022679"/>
    </source>
</evidence>
<keyword evidence="19" id="KW-1185">Reference proteome</keyword>
<evidence type="ECO:0000256" key="2">
    <source>
        <dbReference type="ARBA" id="ARBA00002049"/>
    </source>
</evidence>
<dbReference type="NCBIfam" id="TIGR01203">
    <property type="entry name" value="HGPRTase"/>
    <property type="match status" value="1"/>
</dbReference>
<keyword evidence="12 16" id="KW-0547">Nucleotide-binding</keyword>
<feature type="domain" description="Phosphoribosyltransferase" evidence="17">
    <location>
        <begin position="39"/>
        <end position="183"/>
    </location>
</feature>
<evidence type="ECO:0000256" key="14">
    <source>
        <dbReference type="ARBA" id="ARBA00048811"/>
    </source>
</evidence>
<dbReference type="EC" id="2.4.2.8" evidence="16"/>
<evidence type="ECO:0000256" key="4">
    <source>
        <dbReference type="ARBA" id="ARBA00004669"/>
    </source>
</evidence>
<comment type="function">
    <text evidence="2">Purine salvage pathway enzyme that catalyzes the transfer of the ribosyl-5-phosphate group from 5-phospho-alpha-D-ribose 1-diphosphate (PRPP) to the N9 position of the 6-oxopurines hypoxanthine and guanine to form the corresponding ribonucleotides IMP (inosine 5'-monophosphate) and GMP (guanosine 5'-monophosphate), with the release of PPi.</text>
</comment>
<proteinExistence type="inferred from homology"/>
<dbReference type="Gene3D" id="3.40.50.2020">
    <property type="match status" value="1"/>
</dbReference>
<accession>A0AA35G9B9</accession>
<evidence type="ECO:0000256" key="5">
    <source>
        <dbReference type="ARBA" id="ARBA00004676"/>
    </source>
</evidence>
<sequence length="207" mass="23463">MYDRDVLENAASSRAEGEAAPVGHDLWEDIAEVLIPEDQLQKRIQELGETITEDYRGRDLVVVGILKGAALFTADLFRWIRVPASLDFMRIVSYAGTRTTGVHRVLLDLEYELDGRDVLVVEDIVDTGLTLRFLRDYLLPRNPASLRVAALLDKPSRRQVDVPIDYRGFEIPDRFVVGMGLDFNEKYRNLRAICVLRPEVYAAAGQE</sequence>
<evidence type="ECO:0000256" key="13">
    <source>
        <dbReference type="ARBA" id="ARBA00022842"/>
    </source>
</evidence>
<comment type="subcellular location">
    <subcellularLocation>
        <location evidence="3 16">Cytoplasm</location>
    </subcellularLocation>
</comment>
<evidence type="ECO:0000259" key="17">
    <source>
        <dbReference type="Pfam" id="PF00156"/>
    </source>
</evidence>
<dbReference type="GO" id="GO:0046100">
    <property type="term" value="P:hypoxanthine metabolic process"/>
    <property type="evidence" value="ECO:0007669"/>
    <property type="project" value="TreeGrafter"/>
</dbReference>
<dbReference type="CDD" id="cd06223">
    <property type="entry name" value="PRTases_typeI"/>
    <property type="match status" value="1"/>
</dbReference>
<evidence type="ECO:0000256" key="16">
    <source>
        <dbReference type="RuleBase" id="RU364099"/>
    </source>
</evidence>
<evidence type="ECO:0000256" key="15">
    <source>
        <dbReference type="ARBA" id="ARBA00049402"/>
    </source>
</evidence>
<dbReference type="InterPro" id="IPR005904">
    <property type="entry name" value="Hxn_phspho_trans"/>
</dbReference>
<evidence type="ECO:0000256" key="6">
    <source>
        <dbReference type="ARBA" id="ARBA00008391"/>
    </source>
</evidence>
<dbReference type="GO" id="GO:0032264">
    <property type="term" value="P:IMP salvage"/>
    <property type="evidence" value="ECO:0007669"/>
    <property type="project" value="TreeGrafter"/>
</dbReference>
<comment type="pathway">
    <text evidence="4 16">Purine metabolism; IMP biosynthesis via salvage pathway; IMP from hypoxanthine: step 1/1.</text>
</comment>
<dbReference type="Proteomes" id="UP001163687">
    <property type="component" value="Chromosome"/>
</dbReference>
<keyword evidence="10 16" id="KW-0479">Metal-binding</keyword>
<organism evidence="18 19">
    <name type="scientific">Caldinitratiruptor microaerophilus</name>
    <dbReference type="NCBI Taxonomy" id="671077"/>
    <lineage>
        <taxon>Bacteria</taxon>
        <taxon>Bacillati</taxon>
        <taxon>Bacillota</taxon>
        <taxon>Clostridia</taxon>
        <taxon>Eubacteriales</taxon>
        <taxon>Symbiobacteriaceae</taxon>
        <taxon>Caldinitratiruptor</taxon>
    </lineage>
</organism>
<dbReference type="FunFam" id="3.40.50.2020:FF:000006">
    <property type="entry name" value="Hypoxanthine phosphoribosyltransferase"/>
    <property type="match status" value="1"/>
</dbReference>
<dbReference type="GO" id="GO:0052657">
    <property type="term" value="F:guanine phosphoribosyltransferase activity"/>
    <property type="evidence" value="ECO:0007669"/>
    <property type="project" value="UniProtKB-ARBA"/>
</dbReference>
<name>A0AA35G9B9_9FIRM</name>
<dbReference type="GO" id="GO:0032263">
    <property type="term" value="P:GMP salvage"/>
    <property type="evidence" value="ECO:0007669"/>
    <property type="project" value="TreeGrafter"/>
</dbReference>
<evidence type="ECO:0000256" key="12">
    <source>
        <dbReference type="ARBA" id="ARBA00022741"/>
    </source>
</evidence>
<protein>
    <recommendedName>
        <fullName evidence="16">Hypoxanthine phosphoribosyltransferase</fullName>
        <ecNumber evidence="16">2.4.2.8</ecNumber>
    </recommendedName>
</protein>
<dbReference type="PANTHER" id="PTHR43340">
    <property type="entry name" value="HYPOXANTHINE-GUANINE PHOSPHORIBOSYLTRANSFERASE"/>
    <property type="match status" value="1"/>
</dbReference>
<dbReference type="AlphaFoldDB" id="A0AA35G9B9"/>
<reference evidence="18" key="1">
    <citation type="submission" date="2022-03" db="EMBL/GenBank/DDBJ databases">
        <title>Complete genome sequence of Caldinitratiruptor microaerophilus.</title>
        <authorList>
            <person name="Mukaiyama R."/>
            <person name="Nishiyama T."/>
            <person name="Ueda K."/>
        </authorList>
    </citation>
    <scope>NUCLEOTIDE SEQUENCE</scope>
    <source>
        <strain evidence="18">JCM 16183</strain>
    </source>
</reference>
<keyword evidence="7 16" id="KW-0963">Cytoplasm</keyword>
<dbReference type="KEGG" id="cmic:caldi_23830"/>
<dbReference type="InterPro" id="IPR029057">
    <property type="entry name" value="PRTase-like"/>
</dbReference>